<evidence type="ECO:0000256" key="2">
    <source>
        <dbReference type="SAM" id="Coils"/>
    </source>
</evidence>
<dbReference type="GO" id="GO:0005856">
    <property type="term" value="C:cytoskeleton"/>
    <property type="evidence" value="ECO:0007669"/>
    <property type="project" value="TreeGrafter"/>
</dbReference>
<dbReference type="AlphaFoldDB" id="A0AAN9XMU7"/>
<keyword evidence="5" id="KW-1185">Reference proteome</keyword>
<dbReference type="PANTHER" id="PTHR47357:SF4">
    <property type="entry name" value="MYOSIN HEAVY CHAIN-LIKE PROTEIN"/>
    <property type="match status" value="1"/>
</dbReference>
<proteinExistence type="predicted"/>
<accession>A0AAN9XMU7</accession>
<sequence>MTNHRSRESIKFFESLIDSRNFKELQRTKTDIENNISKILKIVKNESHSTEDGNDKQSTNKTELVGLMEDLYKKHQSLYALYDCVTEEFEKLISRRRIKVSSSSDSDSEYFSSEEVDGHKRRLEKEHHSVLEFYTPKHEFNRSDNINEALNIDVTKMEEQLNSLMKEVDTLTQQKNDLKLQVESKLHEVKHVTLRNMELHDQVLELESLLKEKKKLISDLQTQLNNHENQEESNVGNLIAKINELEIETKSLQTQRKEMEEKVKCDRHEASTQREDLMDQLNMMQQKLDYIEIENRKLDAEMESQREQISQDLIQIENLKDNLVEMKTNKLNMVEEKKGFLERLKDLELNMESLNNQKNELEEKLRDTSYENKQLVDENKAFQDRNHELRTAMSQKGEEISSFLKEHENHKNGTSMEVMALQAKLNGMKLELDTMHEQKNKLEQQNERSQKEYVESLAKMESLNAKLATQIDDQEKTMKVLTEENKQAKIVFSKLKIVQGTAERKMNELAEEFRRKMEDNIRLLHQRIHVAEQLNNENKYSCKIIKQKYKEENKIMEMKIASYKEERTACVPNGLELVALNKLNLAVEKVEEHSSRVTRIMCEVEFGKNWMRKRNDQVKELQDNVDCLKELLNKKEEQELLLRENVWKLEANVSKEGGEKLNLRKEVSQLEKKVGKLENSVKEKEEELVSLGEKKREAIRQLCFMVEFHRDRCNYLKDIATKKRINHMT</sequence>
<evidence type="ECO:0000313" key="4">
    <source>
        <dbReference type="EMBL" id="KAK7399127.1"/>
    </source>
</evidence>
<feature type="coiled-coil region" evidence="2">
    <location>
        <begin position="418"/>
        <end position="491"/>
    </location>
</feature>
<dbReference type="PANTHER" id="PTHR47357">
    <property type="entry name" value="COP1-INTERACTIVE PROTEIN 1"/>
    <property type="match status" value="1"/>
</dbReference>
<evidence type="ECO:0000256" key="1">
    <source>
        <dbReference type="ARBA" id="ARBA00023054"/>
    </source>
</evidence>
<comment type="caution">
    <text evidence="4">The sequence shown here is derived from an EMBL/GenBank/DDBJ whole genome shotgun (WGS) entry which is preliminary data.</text>
</comment>
<dbReference type="EMBL" id="JAYMYS010000003">
    <property type="protein sequence ID" value="KAK7399127.1"/>
    <property type="molecule type" value="Genomic_DNA"/>
</dbReference>
<feature type="coiled-coil region" evidence="2">
    <location>
        <begin position="611"/>
        <end position="701"/>
    </location>
</feature>
<dbReference type="Proteomes" id="UP001386955">
    <property type="component" value="Unassembled WGS sequence"/>
</dbReference>
<organism evidence="4 5">
    <name type="scientific">Psophocarpus tetragonolobus</name>
    <name type="common">Winged bean</name>
    <name type="synonym">Dolichos tetragonolobus</name>
    <dbReference type="NCBI Taxonomy" id="3891"/>
    <lineage>
        <taxon>Eukaryota</taxon>
        <taxon>Viridiplantae</taxon>
        <taxon>Streptophyta</taxon>
        <taxon>Embryophyta</taxon>
        <taxon>Tracheophyta</taxon>
        <taxon>Spermatophyta</taxon>
        <taxon>Magnoliopsida</taxon>
        <taxon>eudicotyledons</taxon>
        <taxon>Gunneridae</taxon>
        <taxon>Pentapetalae</taxon>
        <taxon>rosids</taxon>
        <taxon>fabids</taxon>
        <taxon>Fabales</taxon>
        <taxon>Fabaceae</taxon>
        <taxon>Papilionoideae</taxon>
        <taxon>50 kb inversion clade</taxon>
        <taxon>NPAAA clade</taxon>
        <taxon>indigoferoid/millettioid clade</taxon>
        <taxon>Phaseoleae</taxon>
        <taxon>Psophocarpus</taxon>
    </lineage>
</organism>
<protein>
    <recommendedName>
        <fullName evidence="3">NAB domain-containing protein</fullName>
    </recommendedName>
</protein>
<name>A0AAN9XMU7_PSOTE</name>
<dbReference type="Pfam" id="PF07765">
    <property type="entry name" value="KIP1"/>
    <property type="match status" value="1"/>
</dbReference>
<dbReference type="GO" id="GO:0003779">
    <property type="term" value="F:actin binding"/>
    <property type="evidence" value="ECO:0007669"/>
    <property type="project" value="InterPro"/>
</dbReference>
<keyword evidence="1 2" id="KW-0175">Coiled coil</keyword>
<gene>
    <name evidence="4" type="ORF">VNO78_10303</name>
</gene>
<reference evidence="4 5" key="1">
    <citation type="submission" date="2024-01" db="EMBL/GenBank/DDBJ databases">
        <title>The genomes of 5 underutilized Papilionoideae crops provide insights into root nodulation and disease resistanc.</title>
        <authorList>
            <person name="Jiang F."/>
        </authorList>
    </citation>
    <scope>NUCLEOTIDE SEQUENCE [LARGE SCALE GENOMIC DNA]</scope>
    <source>
        <strain evidence="4">DUOXIRENSHENG_FW03</strain>
        <tissue evidence="4">Leaves</tissue>
    </source>
</reference>
<dbReference type="PROSITE" id="PS51774">
    <property type="entry name" value="NAB"/>
    <property type="match status" value="1"/>
</dbReference>
<feature type="coiled-coil region" evidence="2">
    <location>
        <begin position="147"/>
        <end position="392"/>
    </location>
</feature>
<dbReference type="InterPro" id="IPR011684">
    <property type="entry name" value="NAB"/>
</dbReference>
<evidence type="ECO:0000259" key="3">
    <source>
        <dbReference type="PROSITE" id="PS51774"/>
    </source>
</evidence>
<evidence type="ECO:0000313" key="5">
    <source>
        <dbReference type="Proteomes" id="UP001386955"/>
    </source>
</evidence>
<dbReference type="GO" id="GO:0005200">
    <property type="term" value="F:structural constituent of cytoskeleton"/>
    <property type="evidence" value="ECO:0007669"/>
    <property type="project" value="TreeGrafter"/>
</dbReference>
<feature type="domain" description="NAB" evidence="3">
    <location>
        <begin position="9"/>
        <end position="89"/>
    </location>
</feature>